<dbReference type="PATRIC" id="fig|484020.3.peg.901"/>
<dbReference type="GeneID" id="93092560"/>
<sequence length="127" mass="13817">MNAFVPRASGVSFVASNSMFHDPELSVWNVMGSSPNKVSPCTSLSSLPNLTSTTGMLTVCLLVMMHEKSSNAFMGARLLMDRAHEYDRLDEAFLADLRLILIATYLKNTAKICTKISLSGESPIITS</sequence>
<evidence type="ECO:0000313" key="1">
    <source>
        <dbReference type="EMBL" id="AFL04506.1"/>
    </source>
</evidence>
<gene>
    <name evidence="1" type="ORF">BBB_0914</name>
</gene>
<dbReference type="AlphaFoldDB" id="I3WHZ3"/>
<dbReference type="Proteomes" id="UP000006173">
    <property type="component" value="Chromosome"/>
</dbReference>
<protein>
    <submittedName>
        <fullName evidence="1">Uncharacterized protein</fullName>
    </submittedName>
</protein>
<organism evidence="1 2">
    <name type="scientific">Bifidobacterium bifidum BGN4</name>
    <dbReference type="NCBI Taxonomy" id="484020"/>
    <lineage>
        <taxon>Bacteria</taxon>
        <taxon>Bacillati</taxon>
        <taxon>Actinomycetota</taxon>
        <taxon>Actinomycetes</taxon>
        <taxon>Bifidobacteriales</taxon>
        <taxon>Bifidobacteriaceae</taxon>
        <taxon>Bifidobacterium</taxon>
    </lineage>
</organism>
<proteinExistence type="predicted"/>
<reference evidence="1 2" key="1">
    <citation type="journal article" date="2012" name="J. Bacteriol.">
        <title>Complete Genome Sequence of the Probiotic Bacterium Bifidobacterium bifidum Strain BGN4.</title>
        <authorList>
            <person name="Yu D.S."/>
            <person name="Jeong H."/>
            <person name="Lee D.H."/>
            <person name="Kwon S.K."/>
            <person name="Song J.Y."/>
            <person name="Kim B.K."/>
            <person name="Park M.S."/>
            <person name="Ji G.E."/>
            <person name="Oh T.K."/>
            <person name="Kim J.F."/>
        </authorList>
    </citation>
    <scope>NUCLEOTIDE SEQUENCE [LARGE SCALE GENOMIC DNA]</scope>
    <source>
        <strain evidence="1 2">BGN4</strain>
    </source>
</reference>
<dbReference type="HOGENOM" id="CLU_161188_0_0_11"/>
<dbReference type="EMBL" id="CP001361">
    <property type="protein sequence ID" value="AFL04506.1"/>
    <property type="molecule type" value="Genomic_DNA"/>
</dbReference>
<name>I3WHZ3_BIFBI</name>
<evidence type="ECO:0000313" key="2">
    <source>
        <dbReference type="Proteomes" id="UP000006173"/>
    </source>
</evidence>
<dbReference type="RefSeq" id="WP_014760219.1">
    <property type="nucleotide sequence ID" value="NC_017999.1"/>
</dbReference>
<dbReference type="KEGG" id="bbf:BBB_0914"/>
<accession>I3WHZ3</accession>